<feature type="region of interest" description="Disordered" evidence="1">
    <location>
        <begin position="207"/>
        <end position="257"/>
    </location>
</feature>
<dbReference type="Proteomes" id="UP001305779">
    <property type="component" value="Unassembled WGS sequence"/>
</dbReference>
<feature type="compositionally biased region" description="Acidic residues" evidence="1">
    <location>
        <begin position="398"/>
        <end position="411"/>
    </location>
</feature>
<keyword evidence="3" id="KW-1185">Reference proteome</keyword>
<evidence type="ECO:0000313" key="2">
    <source>
        <dbReference type="EMBL" id="KAK4495167.1"/>
    </source>
</evidence>
<feature type="compositionally biased region" description="Polar residues" evidence="1">
    <location>
        <begin position="105"/>
        <end position="117"/>
    </location>
</feature>
<feature type="compositionally biased region" description="Acidic residues" evidence="1">
    <location>
        <begin position="432"/>
        <end position="448"/>
    </location>
</feature>
<evidence type="ECO:0000256" key="1">
    <source>
        <dbReference type="SAM" id="MobiDB-lite"/>
    </source>
</evidence>
<comment type="caution">
    <text evidence="2">The sequence shown here is derived from an EMBL/GenBank/DDBJ whole genome shotgun (WGS) entry which is preliminary data.</text>
</comment>
<feature type="compositionally biased region" description="Low complexity" evidence="1">
    <location>
        <begin position="420"/>
        <end position="431"/>
    </location>
</feature>
<dbReference type="EMBL" id="JAXOVC010000012">
    <property type="protein sequence ID" value="KAK4495167.1"/>
    <property type="molecule type" value="Genomic_DNA"/>
</dbReference>
<name>A0ABR0E180_ZASCE</name>
<feature type="compositionally biased region" description="Low complexity" evidence="1">
    <location>
        <begin position="82"/>
        <end position="104"/>
    </location>
</feature>
<feature type="region of interest" description="Disordered" evidence="1">
    <location>
        <begin position="77"/>
        <end position="131"/>
    </location>
</feature>
<proteinExistence type="predicted"/>
<feature type="compositionally biased region" description="Polar residues" evidence="1">
    <location>
        <begin position="236"/>
        <end position="249"/>
    </location>
</feature>
<accession>A0ABR0E180</accession>
<protein>
    <submittedName>
        <fullName evidence="2">Uncharacterized protein</fullName>
    </submittedName>
</protein>
<sequence length="577" mass="61987">MVKSQIGSNFHRRSGGDERRGIFSKLPPLLIPNSLRRLTGSRHDSKDASPLKSSTSSAIVGIGSALAQVSSKTSAASLHPESSATTSATPTSALPLSALSPSASNRGSADTAVTTPGSAPPGTIEFDIRPGILPDASPGKAYFPVVHAVPDSQAKVITWEERKYNTARGPRESHRSSVLMERCSNTSDAGTGPRIYDASLNKMEVDEISDDEGTPTPDLERLQVTTPGPDEVPASGSRNGDVNETQTAPVNWDPKNPGHDTWNTAGRDEKWQQRSQLFSNLSAFNLRNAQKRKSPPPKQDVGPLWEKLDSTNDPQTPKDVGKLTDVKGSSDIAMAASQSDPISSISPTTAPIAESAEAEQAACTPARTPKVVVYMPDENQPRVAMALSRPDDEHADERNDDEDTNRDDEENVANGHRQSLFDLSDASSDLSSDSEQETEADAEDETDSEPISPLPSEENTLTPFPSLSTNPNSVSVSIFSRTAQANRLASSVLRRTSSTSAALRPVRSRGESIGLQDCSKDPMVLAAGFEKKLRSRGLTTGDEGNRRECFVYRASGDVGREVWEVQERKGRGRGETM</sequence>
<evidence type="ECO:0000313" key="3">
    <source>
        <dbReference type="Proteomes" id="UP001305779"/>
    </source>
</evidence>
<gene>
    <name evidence="2" type="ORF">PRZ48_013494</name>
</gene>
<feature type="compositionally biased region" description="Polar residues" evidence="1">
    <location>
        <begin position="336"/>
        <end position="349"/>
    </location>
</feature>
<feature type="compositionally biased region" description="Polar residues" evidence="1">
    <location>
        <begin position="457"/>
        <end position="471"/>
    </location>
</feature>
<feature type="region of interest" description="Disordered" evidence="1">
    <location>
        <begin position="286"/>
        <end position="471"/>
    </location>
</feature>
<feature type="region of interest" description="Disordered" evidence="1">
    <location>
        <begin position="1"/>
        <end position="56"/>
    </location>
</feature>
<reference evidence="2 3" key="1">
    <citation type="journal article" date="2023" name="G3 (Bethesda)">
        <title>A chromosome-level genome assembly of Zasmidium syzygii isolated from banana leaves.</title>
        <authorList>
            <person name="van Westerhoven A.C."/>
            <person name="Mehrabi R."/>
            <person name="Talebi R."/>
            <person name="Steentjes M.B.F."/>
            <person name="Corcolon B."/>
            <person name="Chong P.A."/>
            <person name="Kema G.H.J."/>
            <person name="Seidl M.F."/>
        </authorList>
    </citation>
    <scope>NUCLEOTIDE SEQUENCE [LARGE SCALE GENOMIC DNA]</scope>
    <source>
        <strain evidence="2 3">P124</strain>
    </source>
</reference>
<organism evidence="2 3">
    <name type="scientific">Zasmidium cellare</name>
    <name type="common">Wine cellar mold</name>
    <name type="synonym">Racodium cellare</name>
    <dbReference type="NCBI Taxonomy" id="395010"/>
    <lineage>
        <taxon>Eukaryota</taxon>
        <taxon>Fungi</taxon>
        <taxon>Dikarya</taxon>
        <taxon>Ascomycota</taxon>
        <taxon>Pezizomycotina</taxon>
        <taxon>Dothideomycetes</taxon>
        <taxon>Dothideomycetidae</taxon>
        <taxon>Mycosphaerellales</taxon>
        <taxon>Mycosphaerellaceae</taxon>
        <taxon>Zasmidium</taxon>
    </lineage>
</organism>